<keyword evidence="2" id="KW-1185">Reference proteome</keyword>
<dbReference type="AlphaFoldDB" id="A0A0G4JYB4"/>
<gene>
    <name evidence="1" type="ORF">BN1221_03376</name>
</gene>
<protein>
    <submittedName>
        <fullName evidence="1">Uncharacterized protein</fullName>
    </submittedName>
</protein>
<evidence type="ECO:0000313" key="1">
    <source>
        <dbReference type="EMBL" id="CPR18738.1"/>
    </source>
</evidence>
<evidence type="ECO:0000313" key="2">
    <source>
        <dbReference type="Proteomes" id="UP000044377"/>
    </source>
</evidence>
<accession>A0A0G4JYB4</accession>
<dbReference type="Proteomes" id="UP000044377">
    <property type="component" value="Unassembled WGS sequence"/>
</dbReference>
<sequence>MPNKSGDIVVSLQGATLTTSYFLSGKTFDKKYVFKIN</sequence>
<name>A0A0G4JYB4_9GAMM</name>
<proteinExistence type="predicted"/>
<organism evidence="1 2">
    <name type="scientific">Brenneria goodwinii</name>
    <dbReference type="NCBI Taxonomy" id="1109412"/>
    <lineage>
        <taxon>Bacteria</taxon>
        <taxon>Pseudomonadati</taxon>
        <taxon>Pseudomonadota</taxon>
        <taxon>Gammaproteobacteria</taxon>
        <taxon>Enterobacterales</taxon>
        <taxon>Pectobacteriaceae</taxon>
        <taxon>Brenneria</taxon>
    </lineage>
</organism>
<reference evidence="2" key="1">
    <citation type="submission" date="2015-01" db="EMBL/GenBank/DDBJ databases">
        <authorList>
            <person name="Paterson Steve"/>
        </authorList>
    </citation>
    <scope>NUCLEOTIDE SEQUENCE [LARGE SCALE GENOMIC DNA]</scope>
    <source>
        <strain evidence="2">OBR1</strain>
    </source>
</reference>
<dbReference type="EMBL" id="CGIG01000001">
    <property type="protein sequence ID" value="CPR18738.1"/>
    <property type="molecule type" value="Genomic_DNA"/>
</dbReference>